<evidence type="ECO:0000256" key="1">
    <source>
        <dbReference type="ARBA" id="ARBA00022821"/>
    </source>
</evidence>
<gene>
    <name evidence="3" type="ORF">COLO4_13536</name>
</gene>
<sequence length="836" mass="95866">MVFPCLEKLRLSAIKNVERIWHPQLISSEKLTSLIIEGCGKLKYVLSTSMAKSLVKIKYFDIVDCKFLEKIIFSEEGDITEEEIEFPQLDSLKMKNLENLRGFCSQDHKINFPSLTILEIDHCPKLKGFIEDNRRLTPQAFFDEKVGFPSLQKLSIGSLTNVEMLWHNQLSENSFCKLREMSVQYCKELATVIIPCDMWSTLKRLETLRVLYCGSLEEIFEFPRQGVATELRELLVWSLPKLKQVWSKDPGGSSSAFENLHSVEVWDCWSLQNVFPASVARVLPQLKHLDIDQCGVEEIVSKDIEGSDTAITFMFDQLSILELRQLTKLKCFYPGLHTITCPRLKKLKAWRCNQVRIFGTELNDYADDRQPQESLFLIEQSTSTFAELEEVCLTSEEIAIICKKFPEVCFPEGKVLAVSSYHDENSAIFLISFLEKFNNLEKLEFVGCNFREPFGFGEEMNAGIQLPFKSLKLDNLNHIESIWNDQESRLDHFLPNLETLEVSGCYDLKCLGSSPAPFKNLVTLEVTHCCKMINLVESSTAIQSLEQLKNLKIRSCFKLEKIVGNEGCHESEDRIIFKSLKCLELKDLPNLVCFCRGTNTFEFPLLEQVVVMRCPELKIFCTGVVEAPLLERVLATDEDEDRKGHWDGDLKTTVEQLYTNKVGLNEKISDLELSDLHKSMEFWRDNLQGKLNFRQLLALEVHDCGSLKSIFTISMARSLVQLIKIEVRNCPMMEQIITKEGAEEETVVLPCLMTITLESCSSLTSFFLGSNTLECFSLQGIRIIDCPKMFEFASESPRNQDMETNGRVDAPFFNDKVRLFSFCIYIYTSLCHMVRM</sequence>
<dbReference type="AlphaFoldDB" id="A0A1R3JW89"/>
<dbReference type="Pfam" id="PF23247">
    <property type="entry name" value="LRR_RPS2"/>
    <property type="match status" value="5"/>
</dbReference>
<dbReference type="InterPro" id="IPR050905">
    <property type="entry name" value="Plant_NBS-LRR"/>
</dbReference>
<organism evidence="3 4">
    <name type="scientific">Corchorus olitorius</name>
    <dbReference type="NCBI Taxonomy" id="93759"/>
    <lineage>
        <taxon>Eukaryota</taxon>
        <taxon>Viridiplantae</taxon>
        <taxon>Streptophyta</taxon>
        <taxon>Embryophyta</taxon>
        <taxon>Tracheophyta</taxon>
        <taxon>Spermatophyta</taxon>
        <taxon>Magnoliopsida</taxon>
        <taxon>eudicotyledons</taxon>
        <taxon>Gunneridae</taxon>
        <taxon>Pentapetalae</taxon>
        <taxon>rosids</taxon>
        <taxon>malvids</taxon>
        <taxon>Malvales</taxon>
        <taxon>Malvaceae</taxon>
        <taxon>Grewioideae</taxon>
        <taxon>Apeibeae</taxon>
        <taxon>Corchorus</taxon>
    </lineage>
</organism>
<dbReference type="PANTHER" id="PTHR33463:SF167">
    <property type="entry name" value="PUTATIVE-RELATED"/>
    <property type="match status" value="1"/>
</dbReference>
<dbReference type="Proteomes" id="UP000187203">
    <property type="component" value="Unassembled WGS sequence"/>
</dbReference>
<keyword evidence="1" id="KW-0611">Plant defense</keyword>
<dbReference type="EMBL" id="AWUE01015197">
    <property type="protein sequence ID" value="OMO99061.1"/>
    <property type="molecule type" value="Genomic_DNA"/>
</dbReference>
<feature type="domain" description="Disease resistance protein At4g27190-like leucine-rich repeats" evidence="2">
    <location>
        <begin position="6"/>
        <end position="127"/>
    </location>
</feature>
<comment type="caution">
    <text evidence="3">The sequence shown here is derived from an EMBL/GenBank/DDBJ whole genome shotgun (WGS) entry which is preliminary data.</text>
</comment>
<dbReference type="PANTHER" id="PTHR33463">
    <property type="entry name" value="NB-ARC DOMAIN-CONTAINING PROTEIN-RELATED"/>
    <property type="match status" value="1"/>
</dbReference>
<feature type="domain" description="Disease resistance protein At4g27190-like leucine-rich repeats" evidence="2">
    <location>
        <begin position="518"/>
        <end position="619"/>
    </location>
</feature>
<keyword evidence="4" id="KW-1185">Reference proteome</keyword>
<feature type="domain" description="Disease resistance protein At4g27190-like leucine-rich repeats" evidence="2">
    <location>
        <begin position="654"/>
        <end position="730"/>
    </location>
</feature>
<proteinExistence type="predicted"/>
<dbReference type="Gene3D" id="3.80.10.10">
    <property type="entry name" value="Ribonuclease Inhibitor"/>
    <property type="match status" value="4"/>
</dbReference>
<dbReference type="InterPro" id="IPR032675">
    <property type="entry name" value="LRR_dom_sf"/>
</dbReference>
<evidence type="ECO:0000313" key="3">
    <source>
        <dbReference type="EMBL" id="OMO99061.1"/>
    </source>
</evidence>
<evidence type="ECO:0000313" key="4">
    <source>
        <dbReference type="Proteomes" id="UP000187203"/>
    </source>
</evidence>
<feature type="domain" description="Disease resistance protein At4g27190-like leucine-rich repeats" evidence="2">
    <location>
        <begin position="152"/>
        <end position="295"/>
    </location>
</feature>
<dbReference type="InterPro" id="IPR057135">
    <property type="entry name" value="At4g27190-like_LRR"/>
</dbReference>
<dbReference type="SUPFAM" id="SSF52058">
    <property type="entry name" value="L domain-like"/>
    <property type="match status" value="2"/>
</dbReference>
<name>A0A1R3JW89_9ROSI</name>
<protein>
    <submittedName>
        <fullName evidence="3">Phosphoprotein phosphatase</fullName>
    </submittedName>
</protein>
<feature type="domain" description="Disease resistance protein At4g27190-like leucine-rich repeats" evidence="2">
    <location>
        <begin position="398"/>
        <end position="511"/>
    </location>
</feature>
<evidence type="ECO:0000259" key="2">
    <source>
        <dbReference type="Pfam" id="PF23247"/>
    </source>
</evidence>
<accession>A0A1R3JW89</accession>
<dbReference type="OrthoDB" id="996754at2759"/>
<reference evidence="4" key="1">
    <citation type="submission" date="2013-09" db="EMBL/GenBank/DDBJ databases">
        <title>Corchorus olitorius genome sequencing.</title>
        <authorList>
            <person name="Alam M."/>
            <person name="Haque M.S."/>
            <person name="Islam M.S."/>
            <person name="Emdad E.M."/>
            <person name="Islam M.M."/>
            <person name="Ahmed B."/>
            <person name="Halim A."/>
            <person name="Hossen Q.M.M."/>
            <person name="Hossain M.Z."/>
            <person name="Ahmed R."/>
            <person name="Khan M.M."/>
            <person name="Islam R."/>
            <person name="Rashid M.M."/>
            <person name="Khan S.A."/>
            <person name="Rahman M.S."/>
            <person name="Alam M."/>
            <person name="Yahiya A.S."/>
            <person name="Khan M.S."/>
            <person name="Azam M.S."/>
            <person name="Haque T."/>
            <person name="Lashkar M.Z.H."/>
            <person name="Akhand A.I."/>
            <person name="Morshed G."/>
            <person name="Roy S."/>
            <person name="Uddin K.S."/>
            <person name="Rabeya T."/>
            <person name="Hossain A.S."/>
            <person name="Chowdhury A."/>
            <person name="Snigdha A.R."/>
            <person name="Mortoza M.S."/>
            <person name="Matin S.A."/>
            <person name="Hoque S.M.E."/>
            <person name="Islam M.K."/>
            <person name="Roy D.K."/>
            <person name="Haider R."/>
            <person name="Moosa M.M."/>
            <person name="Elias S.M."/>
            <person name="Hasan A.M."/>
            <person name="Jahan S."/>
            <person name="Shafiuddin M."/>
            <person name="Mahmood N."/>
            <person name="Shommy N.S."/>
        </authorList>
    </citation>
    <scope>NUCLEOTIDE SEQUENCE [LARGE SCALE GENOMIC DNA]</scope>
    <source>
        <strain evidence="4">cv. O-4</strain>
    </source>
</reference>